<dbReference type="OrthoDB" id="2985014at2759"/>
<evidence type="ECO:0000313" key="8">
    <source>
        <dbReference type="EMBL" id="CAF3713403.1"/>
    </source>
</evidence>
<keyword evidence="9" id="KW-1185">Reference proteome</keyword>
<dbReference type="InterPro" id="IPR011701">
    <property type="entry name" value="MFS"/>
</dbReference>
<feature type="transmembrane region" description="Helical" evidence="6">
    <location>
        <begin position="60"/>
        <end position="83"/>
    </location>
</feature>
<dbReference type="AlphaFoldDB" id="A0A814C6X6"/>
<dbReference type="EMBL" id="CAJOBC010002060">
    <property type="protein sequence ID" value="CAF3713403.1"/>
    <property type="molecule type" value="Genomic_DNA"/>
</dbReference>
<feature type="transmembrane region" description="Helical" evidence="6">
    <location>
        <begin position="29"/>
        <end position="48"/>
    </location>
</feature>
<dbReference type="PANTHER" id="PTHR43791">
    <property type="entry name" value="PERMEASE-RELATED"/>
    <property type="match status" value="1"/>
</dbReference>
<reference evidence="7" key="1">
    <citation type="submission" date="2021-02" db="EMBL/GenBank/DDBJ databases">
        <authorList>
            <person name="Nowell W R."/>
        </authorList>
    </citation>
    <scope>NUCLEOTIDE SEQUENCE</scope>
</reference>
<keyword evidence="2" id="KW-0813">Transport</keyword>
<feature type="transmembrane region" description="Helical" evidence="6">
    <location>
        <begin position="173"/>
        <end position="193"/>
    </location>
</feature>
<organism evidence="7 9">
    <name type="scientific">Didymodactylos carnosus</name>
    <dbReference type="NCBI Taxonomy" id="1234261"/>
    <lineage>
        <taxon>Eukaryota</taxon>
        <taxon>Metazoa</taxon>
        <taxon>Spiralia</taxon>
        <taxon>Gnathifera</taxon>
        <taxon>Rotifera</taxon>
        <taxon>Eurotatoria</taxon>
        <taxon>Bdelloidea</taxon>
        <taxon>Philodinida</taxon>
        <taxon>Philodinidae</taxon>
        <taxon>Didymodactylos</taxon>
    </lineage>
</organism>
<dbReference type="PANTHER" id="PTHR43791:SF36">
    <property type="entry name" value="TRANSPORTER, PUTATIVE (AFU_ORTHOLOGUE AFUA_6G08340)-RELATED"/>
    <property type="match status" value="1"/>
</dbReference>
<keyword evidence="3 6" id="KW-0812">Transmembrane</keyword>
<protein>
    <submittedName>
        <fullName evidence="7">Uncharacterized protein</fullName>
    </submittedName>
</protein>
<keyword evidence="4 6" id="KW-1133">Transmembrane helix</keyword>
<sequence length="228" mass="25921">MAEAGYFPGVIWYFTLWYVRKDQAFRMSIFFSAGILADAFGGILAYGIGQLDNKGGLTAWQWLFLLEGAPTVCLAILTFFFLADFPARAKWLNQCEKDLLADRLLRDADVIVDDGGDMSWEQIKSAFLDWQVLFYMLIYFSTVTPACGGIGGILSGFIYGIKNDSPYYRKGHVITLGFMCCALLLVLVFKFLLKRENSRRKSLTPEQFALEAVVSRFSDKHPRFRYIT</sequence>
<proteinExistence type="predicted"/>
<dbReference type="Proteomes" id="UP000681722">
    <property type="component" value="Unassembled WGS sequence"/>
</dbReference>
<accession>A0A814C6X6</accession>
<gene>
    <name evidence="7" type="ORF">GPM918_LOCUS10457</name>
    <name evidence="8" type="ORF">SRO942_LOCUS10458</name>
</gene>
<evidence type="ECO:0000256" key="1">
    <source>
        <dbReference type="ARBA" id="ARBA00004141"/>
    </source>
</evidence>
<dbReference type="SUPFAM" id="SSF103473">
    <property type="entry name" value="MFS general substrate transporter"/>
    <property type="match status" value="1"/>
</dbReference>
<evidence type="ECO:0000256" key="5">
    <source>
        <dbReference type="ARBA" id="ARBA00023136"/>
    </source>
</evidence>
<name>A0A814C6X6_9BILA</name>
<dbReference type="EMBL" id="CAJNOQ010002060">
    <property type="protein sequence ID" value="CAF0936244.1"/>
    <property type="molecule type" value="Genomic_DNA"/>
</dbReference>
<feature type="transmembrane region" description="Helical" evidence="6">
    <location>
        <begin position="132"/>
        <end position="161"/>
    </location>
</feature>
<keyword evidence="5 6" id="KW-0472">Membrane</keyword>
<evidence type="ECO:0000256" key="3">
    <source>
        <dbReference type="ARBA" id="ARBA00022692"/>
    </source>
</evidence>
<comment type="subcellular location">
    <subcellularLocation>
        <location evidence="1">Membrane</location>
        <topology evidence="1">Multi-pass membrane protein</topology>
    </subcellularLocation>
</comment>
<dbReference type="GO" id="GO:0022857">
    <property type="term" value="F:transmembrane transporter activity"/>
    <property type="evidence" value="ECO:0007669"/>
    <property type="project" value="InterPro"/>
</dbReference>
<evidence type="ECO:0000313" key="7">
    <source>
        <dbReference type="EMBL" id="CAF0936244.1"/>
    </source>
</evidence>
<evidence type="ECO:0000256" key="6">
    <source>
        <dbReference type="SAM" id="Phobius"/>
    </source>
</evidence>
<evidence type="ECO:0000256" key="2">
    <source>
        <dbReference type="ARBA" id="ARBA00022448"/>
    </source>
</evidence>
<dbReference type="GO" id="GO:0016020">
    <property type="term" value="C:membrane"/>
    <property type="evidence" value="ECO:0007669"/>
    <property type="project" value="UniProtKB-SubCell"/>
</dbReference>
<dbReference type="Proteomes" id="UP000663829">
    <property type="component" value="Unassembled WGS sequence"/>
</dbReference>
<evidence type="ECO:0000256" key="4">
    <source>
        <dbReference type="ARBA" id="ARBA00022989"/>
    </source>
</evidence>
<dbReference type="Gene3D" id="1.20.1250.20">
    <property type="entry name" value="MFS general substrate transporter like domains"/>
    <property type="match status" value="1"/>
</dbReference>
<comment type="caution">
    <text evidence="7">The sequence shown here is derived from an EMBL/GenBank/DDBJ whole genome shotgun (WGS) entry which is preliminary data.</text>
</comment>
<dbReference type="InterPro" id="IPR036259">
    <property type="entry name" value="MFS_trans_sf"/>
</dbReference>
<evidence type="ECO:0000313" key="9">
    <source>
        <dbReference type="Proteomes" id="UP000663829"/>
    </source>
</evidence>
<dbReference type="Pfam" id="PF07690">
    <property type="entry name" value="MFS_1"/>
    <property type="match status" value="1"/>
</dbReference>